<sequence length="146" mass="15918">MAQPIVKRQRRATIKRNRARRSAQTVGCRSSRRRAARSVFKLGPGALECHVSVVVSATALAKSIEHPKNFTAISPLCAVLPWNCNDKTISPMAFILASKTTATALSMRLGTMFGAANPCCVQHQAIRQAGYRNALELATFQESKGY</sequence>
<organism evidence="2 3">
    <name type="scientific">Bimuria novae-zelandiae CBS 107.79</name>
    <dbReference type="NCBI Taxonomy" id="1447943"/>
    <lineage>
        <taxon>Eukaryota</taxon>
        <taxon>Fungi</taxon>
        <taxon>Dikarya</taxon>
        <taxon>Ascomycota</taxon>
        <taxon>Pezizomycotina</taxon>
        <taxon>Dothideomycetes</taxon>
        <taxon>Pleosporomycetidae</taxon>
        <taxon>Pleosporales</taxon>
        <taxon>Massarineae</taxon>
        <taxon>Didymosphaeriaceae</taxon>
        <taxon>Bimuria</taxon>
    </lineage>
</organism>
<gene>
    <name evidence="2" type="ORF">BU23DRAFT_283567</name>
</gene>
<dbReference type="EMBL" id="ML976728">
    <property type="protein sequence ID" value="KAF1967738.1"/>
    <property type="molecule type" value="Genomic_DNA"/>
</dbReference>
<evidence type="ECO:0000256" key="1">
    <source>
        <dbReference type="SAM" id="MobiDB-lite"/>
    </source>
</evidence>
<evidence type="ECO:0000313" key="3">
    <source>
        <dbReference type="Proteomes" id="UP000800036"/>
    </source>
</evidence>
<protein>
    <submittedName>
        <fullName evidence="2">Uncharacterized protein</fullName>
    </submittedName>
</protein>
<reference evidence="2" key="1">
    <citation type="journal article" date="2020" name="Stud. Mycol.">
        <title>101 Dothideomycetes genomes: a test case for predicting lifestyles and emergence of pathogens.</title>
        <authorList>
            <person name="Haridas S."/>
            <person name="Albert R."/>
            <person name="Binder M."/>
            <person name="Bloem J."/>
            <person name="Labutti K."/>
            <person name="Salamov A."/>
            <person name="Andreopoulos B."/>
            <person name="Baker S."/>
            <person name="Barry K."/>
            <person name="Bills G."/>
            <person name="Bluhm B."/>
            <person name="Cannon C."/>
            <person name="Castanera R."/>
            <person name="Culley D."/>
            <person name="Daum C."/>
            <person name="Ezra D."/>
            <person name="Gonzalez J."/>
            <person name="Henrissat B."/>
            <person name="Kuo A."/>
            <person name="Liang C."/>
            <person name="Lipzen A."/>
            <person name="Lutzoni F."/>
            <person name="Magnuson J."/>
            <person name="Mondo S."/>
            <person name="Nolan M."/>
            <person name="Ohm R."/>
            <person name="Pangilinan J."/>
            <person name="Park H.-J."/>
            <person name="Ramirez L."/>
            <person name="Alfaro M."/>
            <person name="Sun H."/>
            <person name="Tritt A."/>
            <person name="Yoshinaga Y."/>
            <person name="Zwiers L.-H."/>
            <person name="Turgeon B."/>
            <person name="Goodwin S."/>
            <person name="Spatafora J."/>
            <person name="Crous P."/>
            <person name="Grigoriev I."/>
        </authorList>
    </citation>
    <scope>NUCLEOTIDE SEQUENCE</scope>
    <source>
        <strain evidence="2">CBS 107.79</strain>
    </source>
</reference>
<name>A0A6A5USR0_9PLEO</name>
<keyword evidence="3" id="KW-1185">Reference proteome</keyword>
<evidence type="ECO:0000313" key="2">
    <source>
        <dbReference type="EMBL" id="KAF1967738.1"/>
    </source>
</evidence>
<dbReference type="Proteomes" id="UP000800036">
    <property type="component" value="Unassembled WGS sequence"/>
</dbReference>
<feature type="region of interest" description="Disordered" evidence="1">
    <location>
        <begin position="1"/>
        <end position="28"/>
    </location>
</feature>
<dbReference type="AlphaFoldDB" id="A0A6A5USR0"/>
<feature type="compositionally biased region" description="Basic residues" evidence="1">
    <location>
        <begin position="7"/>
        <end position="21"/>
    </location>
</feature>
<accession>A0A6A5USR0</accession>
<proteinExistence type="predicted"/>